<name>A0A4Y7SHA2_COPMI</name>
<reference evidence="3 4" key="1">
    <citation type="journal article" date="2019" name="Nat. Ecol. Evol.">
        <title>Megaphylogeny resolves global patterns of mushroom evolution.</title>
        <authorList>
            <person name="Varga T."/>
            <person name="Krizsan K."/>
            <person name="Foldi C."/>
            <person name="Dima B."/>
            <person name="Sanchez-Garcia M."/>
            <person name="Sanchez-Ramirez S."/>
            <person name="Szollosi G.J."/>
            <person name="Szarkandi J.G."/>
            <person name="Papp V."/>
            <person name="Albert L."/>
            <person name="Andreopoulos W."/>
            <person name="Angelini C."/>
            <person name="Antonin V."/>
            <person name="Barry K.W."/>
            <person name="Bougher N.L."/>
            <person name="Buchanan P."/>
            <person name="Buyck B."/>
            <person name="Bense V."/>
            <person name="Catcheside P."/>
            <person name="Chovatia M."/>
            <person name="Cooper J."/>
            <person name="Damon W."/>
            <person name="Desjardin D."/>
            <person name="Finy P."/>
            <person name="Geml J."/>
            <person name="Haridas S."/>
            <person name="Hughes K."/>
            <person name="Justo A."/>
            <person name="Karasinski D."/>
            <person name="Kautmanova I."/>
            <person name="Kiss B."/>
            <person name="Kocsube S."/>
            <person name="Kotiranta H."/>
            <person name="LaButti K.M."/>
            <person name="Lechner B.E."/>
            <person name="Liimatainen K."/>
            <person name="Lipzen A."/>
            <person name="Lukacs Z."/>
            <person name="Mihaltcheva S."/>
            <person name="Morgado L.N."/>
            <person name="Niskanen T."/>
            <person name="Noordeloos M.E."/>
            <person name="Ohm R.A."/>
            <person name="Ortiz-Santana B."/>
            <person name="Ovrebo C."/>
            <person name="Racz N."/>
            <person name="Riley R."/>
            <person name="Savchenko A."/>
            <person name="Shiryaev A."/>
            <person name="Soop K."/>
            <person name="Spirin V."/>
            <person name="Szebenyi C."/>
            <person name="Tomsovsky M."/>
            <person name="Tulloss R.E."/>
            <person name="Uehling J."/>
            <person name="Grigoriev I.V."/>
            <person name="Vagvolgyi C."/>
            <person name="Papp T."/>
            <person name="Martin F.M."/>
            <person name="Miettinen O."/>
            <person name="Hibbett D.S."/>
            <person name="Nagy L.G."/>
        </authorList>
    </citation>
    <scope>NUCLEOTIDE SEQUENCE [LARGE SCALE GENOMIC DNA]</scope>
    <source>
        <strain evidence="3 4">FP101781</strain>
    </source>
</reference>
<organism evidence="3 4">
    <name type="scientific">Coprinellus micaceus</name>
    <name type="common">Glistening ink-cap mushroom</name>
    <name type="synonym">Coprinus micaceus</name>
    <dbReference type="NCBI Taxonomy" id="71717"/>
    <lineage>
        <taxon>Eukaryota</taxon>
        <taxon>Fungi</taxon>
        <taxon>Dikarya</taxon>
        <taxon>Basidiomycota</taxon>
        <taxon>Agaricomycotina</taxon>
        <taxon>Agaricomycetes</taxon>
        <taxon>Agaricomycetidae</taxon>
        <taxon>Agaricales</taxon>
        <taxon>Agaricineae</taxon>
        <taxon>Psathyrellaceae</taxon>
        <taxon>Coprinellus</taxon>
    </lineage>
</organism>
<sequence>MGSTSGNNNLRESLSRRQLPIILGAFLGGLMVFVIVMILLGRLWRGRSPGQTTDAGARSKRRGSNSAPPYALPADWGNQTSPGFVPPSTVAYLDKDAELPYIPHPAYHSGRVALGQGTSNPRS</sequence>
<proteinExistence type="predicted"/>
<keyword evidence="4" id="KW-1185">Reference proteome</keyword>
<evidence type="ECO:0000313" key="3">
    <source>
        <dbReference type="EMBL" id="TEB20974.1"/>
    </source>
</evidence>
<dbReference type="Proteomes" id="UP000298030">
    <property type="component" value="Unassembled WGS sequence"/>
</dbReference>
<keyword evidence="2" id="KW-0812">Transmembrane</keyword>
<accession>A0A4Y7SHA2</accession>
<protein>
    <submittedName>
        <fullName evidence="3">Uncharacterized protein</fullName>
    </submittedName>
</protein>
<keyword evidence="2" id="KW-1133">Transmembrane helix</keyword>
<feature type="region of interest" description="Disordered" evidence="1">
    <location>
        <begin position="46"/>
        <end position="82"/>
    </location>
</feature>
<dbReference type="AlphaFoldDB" id="A0A4Y7SHA2"/>
<evidence type="ECO:0000256" key="2">
    <source>
        <dbReference type="SAM" id="Phobius"/>
    </source>
</evidence>
<dbReference type="EMBL" id="QPFP01000127">
    <property type="protein sequence ID" value="TEB20974.1"/>
    <property type="molecule type" value="Genomic_DNA"/>
</dbReference>
<feature type="transmembrane region" description="Helical" evidence="2">
    <location>
        <begin position="20"/>
        <end position="40"/>
    </location>
</feature>
<keyword evidence="2" id="KW-0472">Membrane</keyword>
<gene>
    <name evidence="3" type="ORF">FA13DRAFT_1779589</name>
</gene>
<evidence type="ECO:0000256" key="1">
    <source>
        <dbReference type="SAM" id="MobiDB-lite"/>
    </source>
</evidence>
<evidence type="ECO:0000313" key="4">
    <source>
        <dbReference type="Proteomes" id="UP000298030"/>
    </source>
</evidence>
<comment type="caution">
    <text evidence="3">The sequence shown here is derived from an EMBL/GenBank/DDBJ whole genome shotgun (WGS) entry which is preliminary data.</text>
</comment>